<keyword evidence="1 4" id="KW-0349">Heme</keyword>
<gene>
    <name evidence="6" type="ORF">OM075_02525</name>
</gene>
<evidence type="ECO:0000259" key="5">
    <source>
        <dbReference type="PROSITE" id="PS51007"/>
    </source>
</evidence>
<dbReference type="EMBL" id="JAPDPJ010000002">
    <property type="protein sequence ID" value="MCW3785321.1"/>
    <property type="molecule type" value="Genomic_DNA"/>
</dbReference>
<dbReference type="PIRSF" id="PIRSF028099">
    <property type="entry name" value="DUF1111"/>
    <property type="match status" value="1"/>
</dbReference>
<organism evidence="6 7">
    <name type="scientific">Plebeiibacterium sediminum</name>
    <dbReference type="NCBI Taxonomy" id="2992112"/>
    <lineage>
        <taxon>Bacteria</taxon>
        <taxon>Pseudomonadati</taxon>
        <taxon>Bacteroidota</taxon>
        <taxon>Bacteroidia</taxon>
        <taxon>Marinilabiliales</taxon>
        <taxon>Marinilabiliaceae</taxon>
        <taxon>Plebeiibacterium</taxon>
    </lineage>
</organism>
<dbReference type="AlphaFoldDB" id="A0AAE3M123"/>
<dbReference type="InterPro" id="IPR051395">
    <property type="entry name" value="Cytochrome_c_Peroxidase/MauG"/>
</dbReference>
<dbReference type="GO" id="GO:0046872">
    <property type="term" value="F:metal ion binding"/>
    <property type="evidence" value="ECO:0007669"/>
    <property type="project" value="UniProtKB-KW"/>
</dbReference>
<dbReference type="SUPFAM" id="SSF46626">
    <property type="entry name" value="Cytochrome c"/>
    <property type="match status" value="1"/>
</dbReference>
<dbReference type="GO" id="GO:0009055">
    <property type="term" value="F:electron transfer activity"/>
    <property type="evidence" value="ECO:0007669"/>
    <property type="project" value="InterPro"/>
</dbReference>
<evidence type="ECO:0000313" key="6">
    <source>
        <dbReference type="EMBL" id="MCW3785321.1"/>
    </source>
</evidence>
<keyword evidence="2 4" id="KW-0479">Metal-binding</keyword>
<keyword evidence="7" id="KW-1185">Reference proteome</keyword>
<feature type="domain" description="Cytochrome c" evidence="5">
    <location>
        <begin position="327"/>
        <end position="459"/>
    </location>
</feature>
<keyword evidence="3 4" id="KW-0408">Iron</keyword>
<dbReference type="GO" id="GO:0004130">
    <property type="term" value="F:cytochrome-c peroxidase activity"/>
    <property type="evidence" value="ECO:0007669"/>
    <property type="project" value="TreeGrafter"/>
</dbReference>
<evidence type="ECO:0000313" key="7">
    <source>
        <dbReference type="Proteomes" id="UP001209229"/>
    </source>
</evidence>
<dbReference type="PROSITE" id="PS51007">
    <property type="entry name" value="CYTC"/>
    <property type="match status" value="1"/>
</dbReference>
<proteinExistence type="predicted"/>
<dbReference type="InterPro" id="IPR010538">
    <property type="entry name" value="DHOR"/>
</dbReference>
<sequence length="459" mass="50144">MYFKNIRNCVILLSLSLLLVECSKDEKINYKLDGQSAGGETTVFLSNSQAFGTPAPNLSPEHLEMHLEGDKAFEAIFVSSPAPTHGGLGPIFNNSSCNACHPSDARASVPTNINELSGFFFRISVEGTDEHGGPKPVPGFGTQLQHQSLFGYEPEAKMERKYQTKEIVLSDGLKVQLQRPAYSIIDPYIELPENVLISPRIGMPVFGLGLLESIPEKDIIANADEFDRDQDGVSGKPNYVWDAVTETVQLGRFGWKAGAANILAQSAGAYSGDMGLTTSIFPVESSYGQSNGNTENGIIEVSDDELNAVTFYCQTLGVPAARNLDKEQVIEGSKIFEKIGCAKCHIPSFITGNNPNIPEISNQKIYPYTDMLLHDMGEDLADNRTEYLASGTEWKTRPLWGVGLTNVTSGHTSFLHDGRARNIMEAILWHGGEAENSKNDFIELATEEREALLAFVNAL</sequence>
<evidence type="ECO:0000256" key="4">
    <source>
        <dbReference type="PROSITE-ProRule" id="PRU00433"/>
    </source>
</evidence>
<dbReference type="Gene3D" id="1.10.760.10">
    <property type="entry name" value="Cytochrome c-like domain"/>
    <property type="match status" value="1"/>
</dbReference>
<dbReference type="GO" id="GO:0020037">
    <property type="term" value="F:heme binding"/>
    <property type="evidence" value="ECO:0007669"/>
    <property type="project" value="InterPro"/>
</dbReference>
<dbReference type="InterPro" id="IPR009056">
    <property type="entry name" value="Cyt_c-like_dom"/>
</dbReference>
<dbReference type="PANTHER" id="PTHR30600:SF4">
    <property type="entry name" value="CYTOCHROME C DOMAIN-CONTAINING PROTEIN"/>
    <property type="match status" value="1"/>
</dbReference>
<dbReference type="Proteomes" id="UP001209229">
    <property type="component" value="Unassembled WGS sequence"/>
</dbReference>
<dbReference type="PANTHER" id="PTHR30600">
    <property type="entry name" value="CYTOCHROME C PEROXIDASE-RELATED"/>
    <property type="match status" value="1"/>
</dbReference>
<accession>A0AAE3M123</accession>
<name>A0AAE3M123_9BACT</name>
<evidence type="ECO:0000256" key="1">
    <source>
        <dbReference type="ARBA" id="ARBA00022617"/>
    </source>
</evidence>
<comment type="caution">
    <text evidence="6">The sequence shown here is derived from an EMBL/GenBank/DDBJ whole genome shotgun (WGS) entry which is preliminary data.</text>
</comment>
<dbReference type="RefSeq" id="WP_301188893.1">
    <property type="nucleotide sequence ID" value="NZ_JAPDPJ010000002.1"/>
</dbReference>
<reference evidence="6" key="1">
    <citation type="submission" date="2022-10" db="EMBL/GenBank/DDBJ databases">
        <authorList>
            <person name="Yu W.X."/>
        </authorList>
    </citation>
    <scope>NUCLEOTIDE SEQUENCE</scope>
    <source>
        <strain evidence="6">AAT</strain>
    </source>
</reference>
<evidence type="ECO:0000256" key="2">
    <source>
        <dbReference type="ARBA" id="ARBA00022723"/>
    </source>
</evidence>
<protein>
    <recommendedName>
        <fullName evidence="5">Cytochrome c domain-containing protein</fullName>
    </recommendedName>
</protein>
<evidence type="ECO:0000256" key="3">
    <source>
        <dbReference type="ARBA" id="ARBA00023004"/>
    </source>
</evidence>
<dbReference type="InterPro" id="IPR036909">
    <property type="entry name" value="Cyt_c-like_dom_sf"/>
</dbReference>
<dbReference type="Pfam" id="PF06537">
    <property type="entry name" value="DHOR"/>
    <property type="match status" value="1"/>
</dbReference>